<dbReference type="KEGG" id="gem:GM21_2889"/>
<evidence type="ECO:0000313" key="1">
    <source>
        <dbReference type="EMBL" id="ACT18920.1"/>
    </source>
</evidence>
<gene>
    <name evidence="1" type="ordered locus">GM21_2889</name>
</gene>
<dbReference type="HOGENOM" id="CLU_3344060_0_0_7"/>
<organism evidence="1">
    <name type="scientific">Geobacter sp. (strain M21)</name>
    <dbReference type="NCBI Taxonomy" id="443144"/>
    <lineage>
        <taxon>Bacteria</taxon>
        <taxon>Pseudomonadati</taxon>
        <taxon>Thermodesulfobacteriota</taxon>
        <taxon>Desulfuromonadia</taxon>
        <taxon>Geobacterales</taxon>
        <taxon>Geobacteraceae</taxon>
        <taxon>Geobacter</taxon>
    </lineage>
</organism>
<dbReference type="AlphaFoldDB" id="C6E236"/>
<reference evidence="1" key="1">
    <citation type="submission" date="2009-07" db="EMBL/GenBank/DDBJ databases">
        <title>Complete sequence of Geobacter sp. M21.</title>
        <authorList>
            <consortium name="US DOE Joint Genome Institute"/>
            <person name="Lucas S."/>
            <person name="Copeland A."/>
            <person name="Lapidus A."/>
            <person name="Glavina del Rio T."/>
            <person name="Dalin E."/>
            <person name="Tice H."/>
            <person name="Bruce D."/>
            <person name="Goodwin L."/>
            <person name="Pitluck S."/>
            <person name="Saunders E."/>
            <person name="Brettin T."/>
            <person name="Detter J.C."/>
            <person name="Han C."/>
            <person name="Larimer F."/>
            <person name="Land M."/>
            <person name="Hauser L."/>
            <person name="Kyrpides N."/>
            <person name="Ovchinnikova G."/>
            <person name="Lovley D."/>
        </authorList>
    </citation>
    <scope>NUCLEOTIDE SEQUENCE [LARGE SCALE GENOMIC DNA]</scope>
    <source>
        <strain evidence="1">M21</strain>
    </source>
</reference>
<protein>
    <submittedName>
        <fullName evidence="1">Uncharacterized protein</fullName>
    </submittedName>
</protein>
<dbReference type="EMBL" id="CP001661">
    <property type="protein sequence ID" value="ACT18920.1"/>
    <property type="molecule type" value="Genomic_DNA"/>
</dbReference>
<accession>C6E236</accession>
<name>C6E236_GEOSM</name>
<sequence>MPGNHDSHSEVIAKSAAVTEVFAPPEKFAYMVLLCKR</sequence>
<proteinExistence type="predicted"/>